<keyword evidence="14" id="KW-1185">Reference proteome</keyword>
<feature type="transmembrane region" description="Helical" evidence="10">
    <location>
        <begin position="126"/>
        <end position="146"/>
    </location>
</feature>
<evidence type="ECO:0000256" key="6">
    <source>
        <dbReference type="ARBA" id="ARBA00022777"/>
    </source>
</evidence>
<keyword evidence="10" id="KW-1133">Transmembrane helix</keyword>
<accession>A0A3A4B0Q4</accession>
<keyword evidence="6 13" id="KW-0418">Kinase</keyword>
<feature type="transmembrane region" description="Helical" evidence="10">
    <location>
        <begin position="37"/>
        <end position="59"/>
    </location>
</feature>
<name>A0A3A4B0Q4_9ACTN</name>
<dbReference type="PANTHER" id="PTHR24421">
    <property type="entry name" value="NITRATE/NITRITE SENSOR PROTEIN NARX-RELATED"/>
    <property type="match status" value="1"/>
</dbReference>
<keyword evidence="10" id="KW-0812">Transmembrane</keyword>
<keyword evidence="9" id="KW-0175">Coiled coil</keyword>
<protein>
    <recommendedName>
        <fullName evidence="2">histidine kinase</fullName>
        <ecNumber evidence="2">2.7.13.3</ecNumber>
    </recommendedName>
</protein>
<feature type="coiled-coil region" evidence="9">
    <location>
        <begin position="151"/>
        <end position="178"/>
    </location>
</feature>
<dbReference type="Pfam" id="PF07730">
    <property type="entry name" value="HisKA_3"/>
    <property type="match status" value="1"/>
</dbReference>
<dbReference type="InterPro" id="IPR003594">
    <property type="entry name" value="HATPase_dom"/>
</dbReference>
<evidence type="ECO:0000259" key="12">
    <source>
        <dbReference type="Pfam" id="PF07730"/>
    </source>
</evidence>
<dbReference type="Pfam" id="PF02518">
    <property type="entry name" value="HATPase_c"/>
    <property type="match status" value="1"/>
</dbReference>
<evidence type="ECO:0000256" key="10">
    <source>
        <dbReference type="SAM" id="Phobius"/>
    </source>
</evidence>
<keyword evidence="5" id="KW-0547">Nucleotide-binding</keyword>
<dbReference type="GO" id="GO:0005524">
    <property type="term" value="F:ATP binding"/>
    <property type="evidence" value="ECO:0007669"/>
    <property type="project" value="UniProtKB-KW"/>
</dbReference>
<dbReference type="SUPFAM" id="SSF55874">
    <property type="entry name" value="ATPase domain of HSP90 chaperone/DNA topoisomerase II/histidine kinase"/>
    <property type="match status" value="1"/>
</dbReference>
<dbReference type="Gene3D" id="1.20.5.1930">
    <property type="match status" value="1"/>
</dbReference>
<evidence type="ECO:0000256" key="4">
    <source>
        <dbReference type="ARBA" id="ARBA00022679"/>
    </source>
</evidence>
<evidence type="ECO:0000313" key="14">
    <source>
        <dbReference type="Proteomes" id="UP000265768"/>
    </source>
</evidence>
<feature type="transmembrane region" description="Helical" evidence="10">
    <location>
        <begin position="12"/>
        <end position="31"/>
    </location>
</feature>
<dbReference type="EC" id="2.7.13.3" evidence="2"/>
<evidence type="ECO:0000259" key="11">
    <source>
        <dbReference type="Pfam" id="PF02518"/>
    </source>
</evidence>
<dbReference type="GO" id="GO:0000155">
    <property type="term" value="F:phosphorelay sensor kinase activity"/>
    <property type="evidence" value="ECO:0007669"/>
    <property type="project" value="InterPro"/>
</dbReference>
<sequence>MLARVRGSWERLGPWAPAAAALGAGVLPGLWPGHGLLAPGGVPGLLLAVAFGVAGAAAARLAPVRLWPLLALTATDALWRGPGPLLAVTSYLAAAAFPRPARLAAYAAAASVLAALPRPGVELASALGGAPLLVWLPLALGLWAGARRQVVAGLRERAERLEREQAALAGRARAQERARIARDMHDVLAHRVSLMVLRAGALEINAADPATAAEAELIRATGKEALTQLRAVLEVLGPRDGEPHRPQPTLADLEDLLEQSRAAGVRLERRDEGPGGDLPVMVQHAAYRVVQEALTNIHKHAGPVRARVALRRLPAALEVTVTNAPPPPGRPGPGAGFGAGTGLVGLRERVALLGGEFAAGPMPGGGFTVQARFPA</sequence>
<keyword evidence="4" id="KW-0808">Transferase</keyword>
<evidence type="ECO:0000256" key="2">
    <source>
        <dbReference type="ARBA" id="ARBA00012438"/>
    </source>
</evidence>
<dbReference type="GO" id="GO:0016020">
    <property type="term" value="C:membrane"/>
    <property type="evidence" value="ECO:0007669"/>
    <property type="project" value="InterPro"/>
</dbReference>
<dbReference type="Gene3D" id="3.30.565.10">
    <property type="entry name" value="Histidine kinase-like ATPase, C-terminal domain"/>
    <property type="match status" value="1"/>
</dbReference>
<comment type="catalytic activity">
    <reaction evidence="1">
        <text>ATP + protein L-histidine = ADP + protein N-phospho-L-histidine.</text>
        <dbReference type="EC" id="2.7.13.3"/>
    </reaction>
</comment>
<evidence type="ECO:0000256" key="1">
    <source>
        <dbReference type="ARBA" id="ARBA00000085"/>
    </source>
</evidence>
<dbReference type="PANTHER" id="PTHR24421:SF10">
    <property type="entry name" value="NITRATE_NITRITE SENSOR PROTEIN NARQ"/>
    <property type="match status" value="1"/>
</dbReference>
<feature type="domain" description="Histidine kinase/HSP90-like ATPase" evidence="11">
    <location>
        <begin position="283"/>
        <end position="374"/>
    </location>
</feature>
<evidence type="ECO:0000313" key="13">
    <source>
        <dbReference type="EMBL" id="RJL35305.1"/>
    </source>
</evidence>
<evidence type="ECO:0000256" key="5">
    <source>
        <dbReference type="ARBA" id="ARBA00022741"/>
    </source>
</evidence>
<evidence type="ECO:0000256" key="9">
    <source>
        <dbReference type="SAM" id="Coils"/>
    </source>
</evidence>
<evidence type="ECO:0000256" key="8">
    <source>
        <dbReference type="ARBA" id="ARBA00023012"/>
    </source>
</evidence>
<dbReference type="InterPro" id="IPR050482">
    <property type="entry name" value="Sensor_HK_TwoCompSys"/>
</dbReference>
<dbReference type="CDD" id="cd16917">
    <property type="entry name" value="HATPase_UhpB-NarQ-NarX-like"/>
    <property type="match status" value="1"/>
</dbReference>
<reference evidence="13 14" key="1">
    <citation type="submission" date="2018-09" db="EMBL/GenBank/DDBJ databases">
        <title>YIM 75507 draft genome.</title>
        <authorList>
            <person name="Tang S."/>
            <person name="Feng Y."/>
        </authorList>
    </citation>
    <scope>NUCLEOTIDE SEQUENCE [LARGE SCALE GENOMIC DNA]</scope>
    <source>
        <strain evidence="13 14">YIM 75507</strain>
    </source>
</reference>
<feature type="domain" description="Signal transduction histidine kinase subgroup 3 dimerisation and phosphoacceptor" evidence="12">
    <location>
        <begin position="176"/>
        <end position="239"/>
    </location>
</feature>
<proteinExistence type="predicted"/>
<dbReference type="Proteomes" id="UP000265768">
    <property type="component" value="Unassembled WGS sequence"/>
</dbReference>
<keyword evidence="10" id="KW-0472">Membrane</keyword>
<dbReference type="GO" id="GO:0046983">
    <property type="term" value="F:protein dimerization activity"/>
    <property type="evidence" value="ECO:0007669"/>
    <property type="project" value="InterPro"/>
</dbReference>
<dbReference type="AlphaFoldDB" id="A0A3A4B0Q4"/>
<dbReference type="InterPro" id="IPR036890">
    <property type="entry name" value="HATPase_C_sf"/>
</dbReference>
<gene>
    <name evidence="13" type="ORF">D5H75_00265</name>
</gene>
<dbReference type="EMBL" id="QZEY01000001">
    <property type="protein sequence ID" value="RJL35305.1"/>
    <property type="molecule type" value="Genomic_DNA"/>
</dbReference>
<comment type="caution">
    <text evidence="13">The sequence shown here is derived from an EMBL/GenBank/DDBJ whole genome shotgun (WGS) entry which is preliminary data.</text>
</comment>
<evidence type="ECO:0000256" key="3">
    <source>
        <dbReference type="ARBA" id="ARBA00022553"/>
    </source>
</evidence>
<dbReference type="OrthoDB" id="227596at2"/>
<keyword evidence="8" id="KW-0902">Two-component regulatory system</keyword>
<dbReference type="InterPro" id="IPR011712">
    <property type="entry name" value="Sig_transdc_His_kin_sub3_dim/P"/>
</dbReference>
<evidence type="ECO:0000256" key="7">
    <source>
        <dbReference type="ARBA" id="ARBA00022840"/>
    </source>
</evidence>
<keyword evidence="3" id="KW-0597">Phosphoprotein</keyword>
<organism evidence="13 14">
    <name type="scientific">Bailinhaonella thermotolerans</name>
    <dbReference type="NCBI Taxonomy" id="1070861"/>
    <lineage>
        <taxon>Bacteria</taxon>
        <taxon>Bacillati</taxon>
        <taxon>Actinomycetota</taxon>
        <taxon>Actinomycetes</taxon>
        <taxon>Streptosporangiales</taxon>
        <taxon>Streptosporangiaceae</taxon>
        <taxon>Bailinhaonella</taxon>
    </lineage>
</organism>
<keyword evidence="7" id="KW-0067">ATP-binding</keyword>